<feature type="transmembrane region" description="Helical" evidence="1">
    <location>
        <begin position="87"/>
        <end position="109"/>
    </location>
</feature>
<keyword evidence="3" id="KW-1185">Reference proteome</keyword>
<evidence type="ECO:0000313" key="3">
    <source>
        <dbReference type="Proteomes" id="UP000066284"/>
    </source>
</evidence>
<keyword evidence="1" id="KW-0472">Membrane</keyword>
<dbReference type="STRING" id="1715989.NITINOP_2733"/>
<sequence length="140" mass="15106">MPRSRNREETEWLGGETLVRPHPNEPRVSLLRGVIAGGIVLLAGVGFGRLMRGDVRKQVRESPRQLGRTDQAKTWASKQCVDAASTMAIGAALGVGMVVGAVTTLLAAAEAGDSIRTRLKRPIGRVSDEFDRPVEAGRRH</sequence>
<gene>
    <name evidence="2" type="ORF">NITINOP_2733</name>
</gene>
<evidence type="ECO:0000256" key="1">
    <source>
        <dbReference type="SAM" id="Phobius"/>
    </source>
</evidence>
<accession>A0A0S4KWE2</accession>
<name>A0A0S4KWE2_9BACT</name>
<dbReference type="RefSeq" id="WP_062486472.1">
    <property type="nucleotide sequence ID" value="NZ_LN885086.1"/>
</dbReference>
<dbReference type="Proteomes" id="UP000066284">
    <property type="component" value="Chromosome 1"/>
</dbReference>
<keyword evidence="1" id="KW-0812">Transmembrane</keyword>
<protein>
    <submittedName>
        <fullName evidence="2">Uncharacterized protein</fullName>
    </submittedName>
</protein>
<dbReference type="KEGG" id="nio:NITINOP_2733"/>
<keyword evidence="1" id="KW-1133">Transmembrane helix</keyword>
<evidence type="ECO:0000313" key="2">
    <source>
        <dbReference type="EMBL" id="CUQ67705.1"/>
    </source>
</evidence>
<dbReference type="EMBL" id="LN885086">
    <property type="protein sequence ID" value="CUQ67705.1"/>
    <property type="molecule type" value="Genomic_DNA"/>
</dbReference>
<proteinExistence type="predicted"/>
<dbReference type="AlphaFoldDB" id="A0A0S4KWE2"/>
<feature type="transmembrane region" description="Helical" evidence="1">
    <location>
        <begin position="30"/>
        <end position="51"/>
    </location>
</feature>
<reference evidence="3" key="1">
    <citation type="submission" date="2015-09" db="EMBL/GenBank/DDBJ databases">
        <authorList>
            <person name="Daims H."/>
        </authorList>
    </citation>
    <scope>NUCLEOTIDE SEQUENCE [LARGE SCALE GENOMIC DNA]</scope>
</reference>
<organism evidence="2 3">
    <name type="scientific">Candidatus Nitrospira inopinata</name>
    <dbReference type="NCBI Taxonomy" id="1715989"/>
    <lineage>
        <taxon>Bacteria</taxon>
        <taxon>Pseudomonadati</taxon>
        <taxon>Nitrospirota</taxon>
        <taxon>Nitrospiria</taxon>
        <taxon>Nitrospirales</taxon>
        <taxon>Nitrospiraceae</taxon>
        <taxon>Nitrospira</taxon>
    </lineage>
</organism>